<evidence type="ECO:0000313" key="4">
    <source>
        <dbReference type="EMBL" id="KAF8710974.1"/>
    </source>
</evidence>
<dbReference type="Gene3D" id="3.40.50.720">
    <property type="entry name" value="NAD(P)-binding Rossmann-like Domain"/>
    <property type="match status" value="1"/>
</dbReference>
<feature type="compositionally biased region" description="Acidic residues" evidence="1">
    <location>
        <begin position="628"/>
        <end position="637"/>
    </location>
</feature>
<feature type="compositionally biased region" description="Basic and acidic residues" evidence="1">
    <location>
        <begin position="30"/>
        <end position="43"/>
    </location>
</feature>
<dbReference type="PANTHER" id="PTHR12126:SF11">
    <property type="entry name" value="NADH DEHYDROGENASE [UBIQUINONE] 1 ALPHA SUBCOMPLEX SUBUNIT 9, MITOCHONDRIAL"/>
    <property type="match status" value="1"/>
</dbReference>
<feature type="compositionally biased region" description="Acidic residues" evidence="1">
    <location>
        <begin position="106"/>
        <end position="121"/>
    </location>
</feature>
<feature type="region of interest" description="Disordered" evidence="1">
    <location>
        <begin position="75"/>
        <end position="156"/>
    </location>
</feature>
<dbReference type="InterPro" id="IPR036291">
    <property type="entry name" value="NAD(P)-bd_dom_sf"/>
</dbReference>
<feature type="domain" description="Sas10 C-terminal" evidence="2">
    <location>
        <begin position="675"/>
        <end position="749"/>
    </location>
</feature>
<name>A0A8H7HWL4_9AGAM</name>
<dbReference type="InterPro" id="IPR051207">
    <property type="entry name" value="ComplexI_NDUFA9_subunit"/>
</dbReference>
<feature type="region of interest" description="Disordered" evidence="1">
    <location>
        <begin position="353"/>
        <end position="379"/>
    </location>
</feature>
<dbReference type="InterPro" id="IPR018972">
    <property type="entry name" value="Sas10_C_dom"/>
</dbReference>
<dbReference type="SUPFAM" id="SSF51735">
    <property type="entry name" value="NAD(P)-binding Rossmann-fold domains"/>
    <property type="match status" value="1"/>
</dbReference>
<accession>A0A8H7HWL4</accession>
<dbReference type="Proteomes" id="UP000602905">
    <property type="component" value="Unassembled WGS sequence"/>
</dbReference>
<feature type="compositionally biased region" description="Polar residues" evidence="1">
    <location>
        <begin position="509"/>
        <end position="519"/>
    </location>
</feature>
<evidence type="ECO:0000313" key="5">
    <source>
        <dbReference type="Proteomes" id="UP000602905"/>
    </source>
</evidence>
<dbReference type="OrthoDB" id="275457at2759"/>
<feature type="compositionally biased region" description="Acidic residues" evidence="1">
    <location>
        <begin position="143"/>
        <end position="153"/>
    </location>
</feature>
<sequence>MGRRQTRTNNRAGHGGNKGKVTGARNPNGKRGDNRISIKEEGRMRRWEKAEDIPMDEEDEFFAARDKILLDDTARARARAGPAPDDGDEFDEDDEVFGLDGVGESSSEEGYSDDEVEEEQESASGSQSKTKAKPKRQNTAQSEDSDSSTDSEAEISRWGKSRSVYYADNSRVMDDGDEESRKMEEREARRLQLKMISEIGEDDWGYNDTHDTAEATVSLLAVPVAPALPTDKASLMRHIEKYDPLSLALARDWEDIAYQVIETSAAVKQVEQESPDDPSLGLMHLHHQTLLSYATTLAFYLHLQSTPKGDTSNLSQNPNLSPTETKQLRTEVISRLLTLKQSLATLEDLGFAADDDDDFDESDEDILTDEDGNSDVEDNIQEDISPYGLKPGDKVSLASGGIPRLQNLEEPWQQDKITGWMESTSSPKPEVHRKKKKKADSDLGQLEEGELEALMQDALDLEEPTAITSPPKKKKKLDLSEFPELSEKKKKKGTTPKPVFDLVEPEFTATKSKATQEPTPGTDVDLEALGDPTQLSHTDASDKAGRRKSLRFHTSKIESTSNRRSNARAGMGGDDDLPYRERRKEQKRHGLGEGGDDLEMSEGGGADTGVDMGAVPIGKRNRDISEQLGDDGSEGEEGYYELVRTAKKQKKEEKKAEYEAMRAAERIDPDEESSEGPRSLTRTILKNKGMTANRSPKNKAARNPRVKKKMQYAKAQKKLRSRQAVFKGGAEVAAAREGKYEGEKSGISGRESRHHVMRGALQRETHPTSAMYRASALKISRAAVRIEKRGLADLTVLPTRQPIISYGPPGRSAVSGHVATVFGCTGFLGRYLVSKLAKAGTQVIIPYRDEDEKRHLKVLGDLGQIVPLEWDLRHEDQIAECMRHSDIVYNLVGRDYETKNFDYNSVHVAGAASIANIASQLQIPRLVHVSHLNASHKSESQFYRAKAEGEDAVREAFPEATIIRPGPIFGHEDKLLNSMAVWPILWTLNHGDTKIRPVHVLDVAQALSNLSVITNPAQVYNLPGPAYHTYTTMLDLVAAVTCKTPAHPPTVPKPIALALARAAQVVWWPALSPDEVVRRYINDSDVPGDWDALGITPEEVEGHAITYLRRYRSAVNFARPVQLPAAHPAVSGR</sequence>
<feature type="region of interest" description="Disordered" evidence="1">
    <location>
        <begin position="416"/>
        <end position="637"/>
    </location>
</feature>
<dbReference type="GO" id="GO:0005739">
    <property type="term" value="C:mitochondrion"/>
    <property type="evidence" value="ECO:0007669"/>
    <property type="project" value="TreeGrafter"/>
</dbReference>
<feature type="region of interest" description="Disordered" evidence="1">
    <location>
        <begin position="660"/>
        <end position="682"/>
    </location>
</feature>
<gene>
    <name evidence="4" type="ORF">RHS03_01930</name>
</gene>
<evidence type="ECO:0000259" key="2">
    <source>
        <dbReference type="Pfam" id="PF09368"/>
    </source>
</evidence>
<dbReference type="Pfam" id="PF09368">
    <property type="entry name" value="Sas10"/>
    <property type="match status" value="1"/>
</dbReference>
<dbReference type="CDD" id="cd05271">
    <property type="entry name" value="NDUFA9_like_SDR_a"/>
    <property type="match status" value="1"/>
</dbReference>
<dbReference type="Pfam" id="PF13460">
    <property type="entry name" value="NAD_binding_10"/>
    <property type="match status" value="1"/>
</dbReference>
<comment type="caution">
    <text evidence="4">The sequence shown here is derived from an EMBL/GenBank/DDBJ whole genome shotgun (WGS) entry which is preliminary data.</text>
</comment>
<evidence type="ECO:0000256" key="1">
    <source>
        <dbReference type="SAM" id="MobiDB-lite"/>
    </source>
</evidence>
<dbReference type="AlphaFoldDB" id="A0A8H7HWL4"/>
<proteinExistence type="predicted"/>
<dbReference type="EMBL" id="JACYCD010000047">
    <property type="protein sequence ID" value="KAF8710974.1"/>
    <property type="molecule type" value="Genomic_DNA"/>
</dbReference>
<feature type="domain" description="NAD(P)-binding" evidence="3">
    <location>
        <begin position="823"/>
        <end position="967"/>
    </location>
</feature>
<feature type="compositionally biased region" description="Basic and acidic residues" evidence="1">
    <location>
        <begin position="577"/>
        <end position="591"/>
    </location>
</feature>
<feature type="non-terminal residue" evidence="4">
    <location>
        <position position="1133"/>
    </location>
</feature>
<protein>
    <submittedName>
        <fullName evidence="4">RmlD substrate binding domain</fullName>
    </submittedName>
</protein>
<feature type="region of interest" description="Disordered" evidence="1">
    <location>
        <begin position="1"/>
        <end position="43"/>
    </location>
</feature>
<feature type="compositionally biased region" description="Acidic residues" evidence="1">
    <location>
        <begin position="85"/>
        <end position="97"/>
    </location>
</feature>
<reference evidence="4" key="1">
    <citation type="submission" date="2020-09" db="EMBL/GenBank/DDBJ databases">
        <title>Comparative genome analyses of four rice-infecting Rhizoctonia solani isolates reveal extensive enrichment of homogalacturonan modification genes.</title>
        <authorList>
            <person name="Lee D.-Y."/>
            <person name="Jeon J."/>
            <person name="Kim K.-T."/>
            <person name="Cheong K."/>
            <person name="Song H."/>
            <person name="Choi G."/>
            <person name="Ko J."/>
            <person name="Opiyo S.O."/>
            <person name="Zuo S."/>
            <person name="Madhav S."/>
            <person name="Lee Y.-H."/>
            <person name="Wang G.-L."/>
        </authorList>
    </citation>
    <scope>NUCLEOTIDE SEQUENCE</scope>
    <source>
        <strain evidence="4">AG1-IA WGL</strain>
    </source>
</reference>
<organism evidence="4 5">
    <name type="scientific">Rhizoctonia solani</name>
    <dbReference type="NCBI Taxonomy" id="456999"/>
    <lineage>
        <taxon>Eukaryota</taxon>
        <taxon>Fungi</taxon>
        <taxon>Dikarya</taxon>
        <taxon>Basidiomycota</taxon>
        <taxon>Agaricomycotina</taxon>
        <taxon>Agaricomycetes</taxon>
        <taxon>Cantharellales</taxon>
        <taxon>Ceratobasidiaceae</taxon>
        <taxon>Rhizoctonia</taxon>
    </lineage>
</organism>
<dbReference type="GO" id="GO:0044877">
    <property type="term" value="F:protein-containing complex binding"/>
    <property type="evidence" value="ECO:0007669"/>
    <property type="project" value="TreeGrafter"/>
</dbReference>
<evidence type="ECO:0000259" key="3">
    <source>
        <dbReference type="Pfam" id="PF13460"/>
    </source>
</evidence>
<dbReference type="PANTHER" id="PTHR12126">
    <property type="entry name" value="NADH-UBIQUINONE OXIDOREDUCTASE 39 KDA SUBUNIT-RELATED"/>
    <property type="match status" value="1"/>
</dbReference>
<dbReference type="InterPro" id="IPR016040">
    <property type="entry name" value="NAD(P)-bd_dom"/>
</dbReference>
<feature type="compositionally biased region" description="Basic residues" evidence="1">
    <location>
        <begin position="545"/>
        <end position="554"/>
    </location>
</feature>